<dbReference type="InterPro" id="IPR036910">
    <property type="entry name" value="HMG_box_dom_sf"/>
</dbReference>
<dbReference type="InterPro" id="IPR036431">
    <property type="entry name" value="ARID_dom_sf"/>
</dbReference>
<dbReference type="SMART" id="SM01014">
    <property type="entry name" value="ARID"/>
    <property type="match status" value="1"/>
</dbReference>
<evidence type="ECO:0000313" key="5">
    <source>
        <dbReference type="EMBL" id="KAK9917966.1"/>
    </source>
</evidence>
<feature type="domain" description="HMG box" evidence="3">
    <location>
        <begin position="286"/>
        <end position="354"/>
    </location>
</feature>
<dbReference type="CDD" id="cd00084">
    <property type="entry name" value="HMG-box_SF"/>
    <property type="match status" value="1"/>
</dbReference>
<accession>A0ABR2Z1X0</accession>
<organism evidence="5 6">
    <name type="scientific">Coccomyxa subellipsoidea</name>
    <dbReference type="NCBI Taxonomy" id="248742"/>
    <lineage>
        <taxon>Eukaryota</taxon>
        <taxon>Viridiplantae</taxon>
        <taxon>Chlorophyta</taxon>
        <taxon>core chlorophytes</taxon>
        <taxon>Trebouxiophyceae</taxon>
        <taxon>Trebouxiophyceae incertae sedis</taxon>
        <taxon>Coccomyxaceae</taxon>
        <taxon>Coccomyxa</taxon>
    </lineage>
</organism>
<dbReference type="Proteomes" id="UP001491310">
    <property type="component" value="Unassembled WGS sequence"/>
</dbReference>
<name>A0ABR2Z1X0_9CHLO</name>
<evidence type="ECO:0000313" key="6">
    <source>
        <dbReference type="Proteomes" id="UP001491310"/>
    </source>
</evidence>
<sequence length="443" mass="47179">MDAQERPNGATEITTSTAEELVYPLPEGTHAQVSADRELFNRALKRVHEYFGIADKVPRVGGRELDLYQLYCNVTALGGCSQVIAKKQWRDAAESFKYPETITSVSFTLRKAYSQLLWDFEQIYYFQANCPRLAPPGAAPAATAATTSSSGGLSGQPGDSGGQNAAAARIGGKKRRSDNLDAAAFPQLPFGCPLQLVAACRGGGSTESHAVGAKGTVTLDARFDCGYFVTVHVGRQEFQGMLYYPPQESAEALLAAPSRQQAAGLSGADEDRVRKGSAKGRDPNAPKPNRTPFNFFSAEARPKAKAAFPDLPQSEITKKVGEMWQSAGEEEKAPFKAMAKADKDRYLGELEAHNYRLAAQAAQAQAQSAAQQMASLASQQQPAAPPQLPQLPAASLQLLQAASGAGQLPEASLQLPLVTSGLPAAALGIYPLAMGKETQFARF</sequence>
<feature type="domain" description="ARID" evidence="4">
    <location>
        <begin position="34"/>
        <end position="125"/>
    </location>
</feature>
<evidence type="ECO:0000256" key="1">
    <source>
        <dbReference type="PROSITE-ProRule" id="PRU00267"/>
    </source>
</evidence>
<dbReference type="PROSITE" id="PS50118">
    <property type="entry name" value="HMG_BOX_2"/>
    <property type="match status" value="1"/>
</dbReference>
<evidence type="ECO:0000259" key="4">
    <source>
        <dbReference type="PROSITE" id="PS51011"/>
    </source>
</evidence>
<dbReference type="PANTHER" id="PTHR46691">
    <property type="entry name" value="HIGH MOBILITY GROUP B PROTEIN 9"/>
    <property type="match status" value="1"/>
</dbReference>
<dbReference type="InterPro" id="IPR001606">
    <property type="entry name" value="ARID_dom"/>
</dbReference>
<evidence type="ECO:0000259" key="3">
    <source>
        <dbReference type="PROSITE" id="PS50118"/>
    </source>
</evidence>
<dbReference type="Gene3D" id="1.10.30.10">
    <property type="entry name" value="High mobility group box domain"/>
    <property type="match status" value="1"/>
</dbReference>
<keyword evidence="1" id="KW-0238">DNA-binding</keyword>
<comment type="caution">
    <text evidence="5">The sequence shown here is derived from an EMBL/GenBank/DDBJ whole genome shotgun (WGS) entry which is preliminary data.</text>
</comment>
<feature type="compositionally biased region" description="Gly residues" evidence="2">
    <location>
        <begin position="152"/>
        <end position="161"/>
    </location>
</feature>
<dbReference type="PROSITE" id="PS51011">
    <property type="entry name" value="ARID"/>
    <property type="match status" value="1"/>
</dbReference>
<feature type="region of interest" description="Disordered" evidence="2">
    <location>
        <begin position="139"/>
        <end position="172"/>
    </location>
</feature>
<gene>
    <name evidence="5" type="ORF">WJX75_000112</name>
</gene>
<feature type="DNA-binding region" description="HMG box" evidence="1">
    <location>
        <begin position="286"/>
        <end position="354"/>
    </location>
</feature>
<feature type="compositionally biased region" description="Low complexity" evidence="2">
    <location>
        <begin position="139"/>
        <end position="151"/>
    </location>
</feature>
<keyword evidence="1" id="KW-0539">Nucleus</keyword>
<keyword evidence="6" id="KW-1185">Reference proteome</keyword>
<dbReference type="Pfam" id="PF00505">
    <property type="entry name" value="HMG_box"/>
    <property type="match status" value="1"/>
</dbReference>
<dbReference type="Gene3D" id="1.10.150.60">
    <property type="entry name" value="ARID DNA-binding domain"/>
    <property type="match status" value="1"/>
</dbReference>
<dbReference type="SUPFAM" id="SSF46774">
    <property type="entry name" value="ARID-like"/>
    <property type="match status" value="1"/>
</dbReference>
<dbReference type="PANTHER" id="PTHR46691:SF1">
    <property type="entry name" value="AT-RICH INTERACTIVE DOMAIN-CONTAINING PROTEIN 2"/>
    <property type="match status" value="1"/>
</dbReference>
<dbReference type="SUPFAM" id="SSF47095">
    <property type="entry name" value="HMG-box"/>
    <property type="match status" value="1"/>
</dbReference>
<dbReference type="SMART" id="SM00501">
    <property type="entry name" value="BRIGHT"/>
    <property type="match status" value="1"/>
</dbReference>
<evidence type="ECO:0000256" key="2">
    <source>
        <dbReference type="SAM" id="MobiDB-lite"/>
    </source>
</evidence>
<proteinExistence type="predicted"/>
<feature type="compositionally biased region" description="Basic and acidic residues" evidence="2">
    <location>
        <begin position="269"/>
        <end position="284"/>
    </location>
</feature>
<dbReference type="InterPro" id="IPR009071">
    <property type="entry name" value="HMG_box_dom"/>
</dbReference>
<reference evidence="5 6" key="1">
    <citation type="journal article" date="2024" name="Nat. Commun.">
        <title>Phylogenomics reveals the evolutionary origins of lichenization in chlorophyte algae.</title>
        <authorList>
            <person name="Puginier C."/>
            <person name="Libourel C."/>
            <person name="Otte J."/>
            <person name="Skaloud P."/>
            <person name="Haon M."/>
            <person name="Grisel S."/>
            <person name="Petersen M."/>
            <person name="Berrin J.G."/>
            <person name="Delaux P.M."/>
            <person name="Dal Grande F."/>
            <person name="Keller J."/>
        </authorList>
    </citation>
    <scope>NUCLEOTIDE SEQUENCE [LARGE SCALE GENOMIC DNA]</scope>
    <source>
        <strain evidence="5 6">SAG 216-7</strain>
    </source>
</reference>
<feature type="region of interest" description="Disordered" evidence="2">
    <location>
        <begin position="257"/>
        <end position="294"/>
    </location>
</feature>
<dbReference type="EMBL" id="JALJOT010000001">
    <property type="protein sequence ID" value="KAK9917966.1"/>
    <property type="molecule type" value="Genomic_DNA"/>
</dbReference>
<protein>
    <recommendedName>
        <fullName evidence="7">HMG box domain-containing protein</fullName>
    </recommendedName>
</protein>
<dbReference type="Pfam" id="PF01388">
    <property type="entry name" value="ARID"/>
    <property type="match status" value="1"/>
</dbReference>
<evidence type="ECO:0008006" key="7">
    <source>
        <dbReference type="Google" id="ProtNLM"/>
    </source>
</evidence>
<dbReference type="SMART" id="SM00398">
    <property type="entry name" value="HMG"/>
    <property type="match status" value="1"/>
</dbReference>